<dbReference type="SUPFAM" id="SSF53901">
    <property type="entry name" value="Thiolase-like"/>
    <property type="match status" value="1"/>
</dbReference>
<proteinExistence type="predicted"/>
<dbReference type="InterPro" id="IPR050091">
    <property type="entry name" value="PKS_NRPS_Biosynth_Enz"/>
</dbReference>
<dbReference type="GO" id="GO:0006633">
    <property type="term" value="P:fatty acid biosynthetic process"/>
    <property type="evidence" value="ECO:0007669"/>
    <property type="project" value="InterPro"/>
</dbReference>
<evidence type="ECO:0000313" key="5">
    <source>
        <dbReference type="EMBL" id="KAK0625199.1"/>
    </source>
</evidence>
<dbReference type="Gene3D" id="3.40.47.10">
    <property type="match status" value="1"/>
</dbReference>
<comment type="caution">
    <text evidence="5">The sequence shown here is derived from an EMBL/GenBank/DDBJ whole genome shotgun (WGS) entry which is preliminary data.</text>
</comment>
<evidence type="ECO:0000313" key="6">
    <source>
        <dbReference type="Proteomes" id="UP001174934"/>
    </source>
</evidence>
<dbReference type="GO" id="GO:0004312">
    <property type="term" value="F:fatty acid synthase activity"/>
    <property type="evidence" value="ECO:0007669"/>
    <property type="project" value="TreeGrafter"/>
</dbReference>
<reference evidence="5" key="1">
    <citation type="submission" date="2023-06" db="EMBL/GenBank/DDBJ databases">
        <title>Genome-scale phylogeny and comparative genomics of the fungal order Sordariales.</title>
        <authorList>
            <consortium name="Lawrence Berkeley National Laboratory"/>
            <person name="Hensen N."/>
            <person name="Bonometti L."/>
            <person name="Westerberg I."/>
            <person name="Brannstrom I.O."/>
            <person name="Guillou S."/>
            <person name="Cros-Aarteil S."/>
            <person name="Calhoun S."/>
            <person name="Haridas S."/>
            <person name="Kuo A."/>
            <person name="Mondo S."/>
            <person name="Pangilinan J."/>
            <person name="Riley R."/>
            <person name="LaButti K."/>
            <person name="Andreopoulos B."/>
            <person name="Lipzen A."/>
            <person name="Chen C."/>
            <person name="Yanf M."/>
            <person name="Daum C."/>
            <person name="Ng V."/>
            <person name="Clum A."/>
            <person name="Steindorff A."/>
            <person name="Ohm R."/>
            <person name="Martin F."/>
            <person name="Silar P."/>
            <person name="Natvig D."/>
            <person name="Lalanne C."/>
            <person name="Gautier V."/>
            <person name="Ament-velasquez S.L."/>
            <person name="Kruys A."/>
            <person name="Hutchinson M.I."/>
            <person name="Powell A.J."/>
            <person name="Barry K."/>
            <person name="Miller A.N."/>
            <person name="Grigoriev I.V."/>
            <person name="Debuchy R."/>
            <person name="Gladieux P."/>
            <person name="Thoren M.H."/>
            <person name="Johannesson H."/>
        </authorList>
    </citation>
    <scope>NUCLEOTIDE SEQUENCE</scope>
    <source>
        <strain evidence="5">SMH3391-2</strain>
    </source>
</reference>
<keyword evidence="2" id="KW-0597">Phosphoprotein</keyword>
<dbReference type="InterPro" id="IPR014030">
    <property type="entry name" value="Ketoacyl_synth_N"/>
</dbReference>
<keyword evidence="6" id="KW-1185">Reference proteome</keyword>
<evidence type="ECO:0000256" key="3">
    <source>
        <dbReference type="ARBA" id="ARBA00022679"/>
    </source>
</evidence>
<keyword evidence="3" id="KW-0808">Transferase</keyword>
<dbReference type="PROSITE" id="PS00606">
    <property type="entry name" value="KS3_1"/>
    <property type="match status" value="1"/>
</dbReference>
<dbReference type="GO" id="GO:0004315">
    <property type="term" value="F:3-oxoacyl-[acyl-carrier-protein] synthase activity"/>
    <property type="evidence" value="ECO:0007669"/>
    <property type="project" value="InterPro"/>
</dbReference>
<name>A0AA39X0U2_9PEZI</name>
<feature type="domain" description="Beta-ketoacyl synthase-like N-terminal" evidence="4">
    <location>
        <begin position="49"/>
        <end position="96"/>
    </location>
</feature>
<accession>A0AA39X0U2</accession>
<protein>
    <recommendedName>
        <fullName evidence="4">Beta-ketoacyl synthase-like N-terminal domain-containing protein</fullName>
    </recommendedName>
</protein>
<gene>
    <name evidence="5" type="ORF">B0T17DRAFT_617317</name>
</gene>
<dbReference type="Pfam" id="PF00109">
    <property type="entry name" value="ketoacyl-synt"/>
    <property type="match status" value="1"/>
</dbReference>
<dbReference type="PANTHER" id="PTHR43775">
    <property type="entry name" value="FATTY ACID SYNTHASE"/>
    <property type="match status" value="1"/>
</dbReference>
<sequence length="98" mass="10356">MSENAGKLGADFVDQVSVAADETDLDATVSKADDLDFKSYVSSFLEDGSSEGNMAFIPGRIDYFFMFSGSNFAVNTACSSGLAGIQMACNSLWQGGKK</sequence>
<dbReference type="Proteomes" id="UP001174934">
    <property type="component" value="Unassembled WGS sequence"/>
</dbReference>
<dbReference type="AlphaFoldDB" id="A0AA39X0U2"/>
<dbReference type="GO" id="GO:0044550">
    <property type="term" value="P:secondary metabolite biosynthetic process"/>
    <property type="evidence" value="ECO:0007669"/>
    <property type="project" value="TreeGrafter"/>
</dbReference>
<keyword evidence="1" id="KW-0596">Phosphopantetheine</keyword>
<evidence type="ECO:0000256" key="1">
    <source>
        <dbReference type="ARBA" id="ARBA00022450"/>
    </source>
</evidence>
<evidence type="ECO:0000256" key="2">
    <source>
        <dbReference type="ARBA" id="ARBA00022553"/>
    </source>
</evidence>
<dbReference type="InterPro" id="IPR018201">
    <property type="entry name" value="Ketoacyl_synth_AS"/>
</dbReference>
<organism evidence="5 6">
    <name type="scientific">Bombardia bombarda</name>
    <dbReference type="NCBI Taxonomy" id="252184"/>
    <lineage>
        <taxon>Eukaryota</taxon>
        <taxon>Fungi</taxon>
        <taxon>Dikarya</taxon>
        <taxon>Ascomycota</taxon>
        <taxon>Pezizomycotina</taxon>
        <taxon>Sordariomycetes</taxon>
        <taxon>Sordariomycetidae</taxon>
        <taxon>Sordariales</taxon>
        <taxon>Lasiosphaeriaceae</taxon>
        <taxon>Bombardia</taxon>
    </lineage>
</organism>
<evidence type="ECO:0000259" key="4">
    <source>
        <dbReference type="Pfam" id="PF00109"/>
    </source>
</evidence>
<dbReference type="InterPro" id="IPR016039">
    <property type="entry name" value="Thiolase-like"/>
</dbReference>
<dbReference type="PANTHER" id="PTHR43775:SF37">
    <property type="entry name" value="SI:DKEY-61P9.11"/>
    <property type="match status" value="1"/>
</dbReference>
<dbReference type="EMBL" id="JAULSR010000003">
    <property type="protein sequence ID" value="KAK0625199.1"/>
    <property type="molecule type" value="Genomic_DNA"/>
</dbReference>